<keyword evidence="2 5" id="KW-0479">Metal-binding</keyword>
<evidence type="ECO:0000256" key="6">
    <source>
        <dbReference type="RuleBase" id="RU000461"/>
    </source>
</evidence>
<dbReference type="Pfam" id="PF00067">
    <property type="entry name" value="p450"/>
    <property type="match status" value="2"/>
</dbReference>
<evidence type="ECO:0000259" key="8">
    <source>
        <dbReference type="PROSITE" id="PS50177"/>
    </source>
</evidence>
<feature type="transmembrane region" description="Helical" evidence="7">
    <location>
        <begin position="27"/>
        <end position="49"/>
    </location>
</feature>
<dbReference type="PRINTS" id="PR00385">
    <property type="entry name" value="P450"/>
</dbReference>
<dbReference type="InterPro" id="IPR036396">
    <property type="entry name" value="Cyt_P450_sf"/>
</dbReference>
<dbReference type="GO" id="GO:0004497">
    <property type="term" value="F:monooxygenase activity"/>
    <property type="evidence" value="ECO:0007669"/>
    <property type="project" value="UniProtKB-KW"/>
</dbReference>
<dbReference type="EMBL" id="JAPQKQ010000009">
    <property type="protein sequence ID" value="KAJ5182091.1"/>
    <property type="molecule type" value="Genomic_DNA"/>
</dbReference>
<dbReference type="GO" id="GO:0016705">
    <property type="term" value="F:oxidoreductase activity, acting on paired donors, with incorporation or reduction of molecular oxygen"/>
    <property type="evidence" value="ECO:0007669"/>
    <property type="project" value="InterPro"/>
</dbReference>
<sequence length="524" mass="59809">MLLFSAVRSLLNHDGHNLIGVDNASSLLLASSFLFVLFWGLPLLIDLFISPARNIPGPFWSRITRWWEYRAVVNGDSNQLYMRLHDKYGPTVRVGPNRYSFSRPEDVKLIYELGGKFSKTQYYDTLSPTEREKQNIFTIRENNYHKERRKKIATLYTMSTMVSYEEAVDKMTKVCVRKMRQFADENRLISIPDFMQYYAFDVIGEITVCGLFLFSPGVLVYVFGKLKESKFDQNFGMMEKEGDTTGMIKGIHKANDYLAHMGVVYNLHPWKKWLDFVMRKKDNVAVLISYTLTQIARYRNAATSTTGSKDVKYESFLKKLLSMEAEKKIDSSNIMDSCGSNIGAGSDTTAITLSASLFYLYRNPEKLDKLRHEIDTQAAKGQISDPVTYQEAHGMPYLQAVIKETLRLHPAVGTILARSVPQGGVHLGGYYFPEGTEVGSNAWVLHYNKEIYGPDANVYMPERWLDMDKSSTRESMFLAFGAGSRTCIGKNISMLEMSKLLPQIVRNFDITYADKMCMVRLSQI</sequence>
<protein>
    <recommendedName>
        <fullName evidence="8">NTF2 domain-containing protein</fullName>
    </recommendedName>
</protein>
<evidence type="ECO:0000256" key="3">
    <source>
        <dbReference type="ARBA" id="ARBA00023002"/>
    </source>
</evidence>
<comment type="cofactor">
    <cofactor evidence="1 5">
        <name>heme</name>
        <dbReference type="ChEBI" id="CHEBI:30413"/>
    </cofactor>
</comment>
<comment type="similarity">
    <text evidence="6">Belongs to the cytochrome P450 family.</text>
</comment>
<proteinExistence type="inferred from homology"/>
<feature type="domain" description="NTF2" evidence="8">
    <location>
        <begin position="121"/>
        <end position="260"/>
    </location>
</feature>
<evidence type="ECO:0000313" key="9">
    <source>
        <dbReference type="EMBL" id="KAJ5182091.1"/>
    </source>
</evidence>
<reference evidence="9" key="2">
    <citation type="journal article" date="2023" name="IMA Fungus">
        <title>Comparative genomic study of the Penicillium genus elucidates a diverse pangenome and 15 lateral gene transfer events.</title>
        <authorList>
            <person name="Petersen C."/>
            <person name="Sorensen T."/>
            <person name="Nielsen M.R."/>
            <person name="Sondergaard T.E."/>
            <person name="Sorensen J.L."/>
            <person name="Fitzpatrick D.A."/>
            <person name="Frisvad J.C."/>
            <person name="Nielsen K.L."/>
        </authorList>
    </citation>
    <scope>NUCLEOTIDE SEQUENCE</scope>
    <source>
        <strain evidence="9">IBT 20477</strain>
    </source>
</reference>
<dbReference type="GO" id="GO:0043386">
    <property type="term" value="P:mycotoxin biosynthetic process"/>
    <property type="evidence" value="ECO:0007669"/>
    <property type="project" value="UniProtKB-ARBA"/>
</dbReference>
<dbReference type="CDD" id="cd11060">
    <property type="entry name" value="CYP57A1-like"/>
    <property type="match status" value="1"/>
</dbReference>
<dbReference type="Gene3D" id="1.10.630.10">
    <property type="entry name" value="Cytochrome P450"/>
    <property type="match status" value="1"/>
</dbReference>
<reference evidence="9" key="1">
    <citation type="submission" date="2022-11" db="EMBL/GenBank/DDBJ databases">
        <authorList>
            <person name="Petersen C."/>
        </authorList>
    </citation>
    <scope>NUCLEOTIDE SEQUENCE</scope>
    <source>
        <strain evidence="9">IBT 20477</strain>
    </source>
</reference>
<dbReference type="InterPro" id="IPR018222">
    <property type="entry name" value="Nuclear_transport_factor_2_euk"/>
</dbReference>
<dbReference type="PRINTS" id="PR00463">
    <property type="entry name" value="EP450I"/>
</dbReference>
<dbReference type="OrthoDB" id="3934656at2759"/>
<feature type="binding site" description="axial binding residue" evidence="5">
    <location>
        <position position="487"/>
    </location>
    <ligand>
        <name>heme</name>
        <dbReference type="ChEBI" id="CHEBI:30413"/>
    </ligand>
    <ligandPart>
        <name>Fe</name>
        <dbReference type="ChEBI" id="CHEBI:18248"/>
    </ligandPart>
</feature>
<dbReference type="GO" id="GO:0005506">
    <property type="term" value="F:iron ion binding"/>
    <property type="evidence" value="ECO:0007669"/>
    <property type="project" value="InterPro"/>
</dbReference>
<dbReference type="PANTHER" id="PTHR24305">
    <property type="entry name" value="CYTOCHROME P450"/>
    <property type="match status" value="1"/>
</dbReference>
<evidence type="ECO:0000256" key="5">
    <source>
        <dbReference type="PIRSR" id="PIRSR602401-1"/>
    </source>
</evidence>
<dbReference type="PROSITE" id="PS00086">
    <property type="entry name" value="CYTOCHROME_P450"/>
    <property type="match status" value="1"/>
</dbReference>
<feature type="transmembrane region" description="Helical" evidence="7">
    <location>
        <begin position="197"/>
        <end position="223"/>
    </location>
</feature>
<dbReference type="InterPro" id="IPR002401">
    <property type="entry name" value="Cyt_P450_E_grp-I"/>
</dbReference>
<keyword evidence="7" id="KW-0472">Membrane</keyword>
<evidence type="ECO:0000256" key="1">
    <source>
        <dbReference type="ARBA" id="ARBA00001971"/>
    </source>
</evidence>
<dbReference type="InterPro" id="IPR001128">
    <property type="entry name" value="Cyt_P450"/>
</dbReference>
<name>A0A9W9IRF4_9EURO</name>
<dbReference type="InterPro" id="IPR050121">
    <property type="entry name" value="Cytochrome_P450_monoxygenase"/>
</dbReference>
<keyword evidence="7" id="KW-0812">Transmembrane</keyword>
<evidence type="ECO:0000256" key="4">
    <source>
        <dbReference type="ARBA" id="ARBA00023004"/>
    </source>
</evidence>
<evidence type="ECO:0000256" key="2">
    <source>
        <dbReference type="ARBA" id="ARBA00022723"/>
    </source>
</evidence>
<accession>A0A9W9IRF4</accession>
<dbReference type="InterPro" id="IPR017972">
    <property type="entry name" value="Cyt_P450_CS"/>
</dbReference>
<dbReference type="PANTHER" id="PTHR24305:SF190">
    <property type="entry name" value="P450, PUTATIVE (EUROFUNG)-RELATED"/>
    <property type="match status" value="1"/>
</dbReference>
<dbReference type="Proteomes" id="UP001150942">
    <property type="component" value="Unassembled WGS sequence"/>
</dbReference>
<comment type="caution">
    <text evidence="9">The sequence shown here is derived from an EMBL/GenBank/DDBJ whole genome shotgun (WGS) entry which is preliminary data.</text>
</comment>
<dbReference type="PROSITE" id="PS50177">
    <property type="entry name" value="NTF2_DOMAIN"/>
    <property type="match status" value="1"/>
</dbReference>
<gene>
    <name evidence="9" type="ORF">N7449_012238</name>
</gene>
<evidence type="ECO:0000313" key="10">
    <source>
        <dbReference type="Proteomes" id="UP001150942"/>
    </source>
</evidence>
<evidence type="ECO:0000256" key="7">
    <source>
        <dbReference type="SAM" id="Phobius"/>
    </source>
</evidence>
<dbReference type="GO" id="GO:0020037">
    <property type="term" value="F:heme binding"/>
    <property type="evidence" value="ECO:0007669"/>
    <property type="project" value="InterPro"/>
</dbReference>
<keyword evidence="5 6" id="KW-0349">Heme</keyword>
<keyword evidence="3 6" id="KW-0560">Oxidoreductase</keyword>
<keyword evidence="6" id="KW-0503">Monooxygenase</keyword>
<keyword evidence="4 5" id="KW-0408">Iron</keyword>
<dbReference type="SUPFAM" id="SSF48264">
    <property type="entry name" value="Cytochrome P450"/>
    <property type="match status" value="1"/>
</dbReference>
<keyword evidence="7" id="KW-1133">Transmembrane helix</keyword>
<dbReference type="AlphaFoldDB" id="A0A9W9IRF4"/>
<organism evidence="9 10">
    <name type="scientific">Penicillium cf. viridicatum</name>
    <dbReference type="NCBI Taxonomy" id="2972119"/>
    <lineage>
        <taxon>Eukaryota</taxon>
        <taxon>Fungi</taxon>
        <taxon>Dikarya</taxon>
        <taxon>Ascomycota</taxon>
        <taxon>Pezizomycotina</taxon>
        <taxon>Eurotiomycetes</taxon>
        <taxon>Eurotiomycetidae</taxon>
        <taxon>Eurotiales</taxon>
        <taxon>Aspergillaceae</taxon>
        <taxon>Penicillium</taxon>
    </lineage>
</organism>
<keyword evidence="10" id="KW-1185">Reference proteome</keyword>